<keyword evidence="3" id="KW-1185">Reference proteome</keyword>
<feature type="compositionally biased region" description="Low complexity" evidence="1">
    <location>
        <begin position="336"/>
        <end position="356"/>
    </location>
</feature>
<feature type="region of interest" description="Disordered" evidence="1">
    <location>
        <begin position="336"/>
        <end position="436"/>
    </location>
</feature>
<accession>A0A9P4MRD8</accession>
<name>A0A9P4MRD8_9PEZI</name>
<dbReference type="EMBL" id="ML996082">
    <property type="protein sequence ID" value="KAF2156461.1"/>
    <property type="molecule type" value="Genomic_DNA"/>
</dbReference>
<feature type="compositionally biased region" description="Acidic residues" evidence="1">
    <location>
        <begin position="360"/>
        <end position="375"/>
    </location>
</feature>
<gene>
    <name evidence="2" type="ORF">K461DRAFT_319015</name>
</gene>
<sequence>MIRTTTRRAGFRVNRLFLVFVILACGVFIFHHGHARPRPRPHNAYYSAGKVLDFSNLPPANSTLGFGAIAAVSKTNSTRRNGLLLAANITELDITIPDQPAWTDEDVLSVKAAHGSRLNRGSALAWLGHLNMLRWFLSTNLSTILILEDDVDWDIHLRTVQVPKVAATIRYLLSSSSASHIQAIHDPESAGGYWSGTNNWDVLYLGHCGDAIKPGKWNFRTQRAGFYDDTLPPRKIMEKKTRRLLKGIALPHNLRVVHQSVQPLCTFGFALTRATAEKLLHDIAPKEEEGGTLAYDVRVLEACRDKGLRCWSSTPELFHHMHAASEIAIANGNVTYSSTSSGVPSRTSSASAATATGKEENEDDDNDDDDEDDDDASPHLRQTTGDVPSSQQDPLTPPPPPSKGKEKGKDKKGGKKGKKGKKSKEKTPDRAPNIACGARWFRAKDEAEMERVRQVVGREGRCVRQWQEKETQKG</sequence>
<protein>
    <submittedName>
        <fullName evidence="2">Glycosyltransferase family 25 protein</fullName>
    </submittedName>
</protein>
<organism evidence="2 3">
    <name type="scientific">Myriangium duriaei CBS 260.36</name>
    <dbReference type="NCBI Taxonomy" id="1168546"/>
    <lineage>
        <taxon>Eukaryota</taxon>
        <taxon>Fungi</taxon>
        <taxon>Dikarya</taxon>
        <taxon>Ascomycota</taxon>
        <taxon>Pezizomycotina</taxon>
        <taxon>Dothideomycetes</taxon>
        <taxon>Dothideomycetidae</taxon>
        <taxon>Myriangiales</taxon>
        <taxon>Myriangiaceae</taxon>
        <taxon>Myriangium</taxon>
    </lineage>
</organism>
<dbReference type="OrthoDB" id="47375at2759"/>
<comment type="caution">
    <text evidence="2">The sequence shown here is derived from an EMBL/GenBank/DDBJ whole genome shotgun (WGS) entry which is preliminary data.</text>
</comment>
<evidence type="ECO:0000313" key="3">
    <source>
        <dbReference type="Proteomes" id="UP000799439"/>
    </source>
</evidence>
<evidence type="ECO:0000256" key="1">
    <source>
        <dbReference type="SAM" id="MobiDB-lite"/>
    </source>
</evidence>
<feature type="compositionally biased region" description="Polar residues" evidence="1">
    <location>
        <begin position="380"/>
        <end position="394"/>
    </location>
</feature>
<evidence type="ECO:0000313" key="2">
    <source>
        <dbReference type="EMBL" id="KAF2156461.1"/>
    </source>
</evidence>
<proteinExistence type="predicted"/>
<dbReference type="Proteomes" id="UP000799439">
    <property type="component" value="Unassembled WGS sequence"/>
</dbReference>
<dbReference type="AlphaFoldDB" id="A0A9P4MRD8"/>
<feature type="compositionally biased region" description="Basic residues" evidence="1">
    <location>
        <begin position="412"/>
        <end position="424"/>
    </location>
</feature>
<reference evidence="2" key="1">
    <citation type="journal article" date="2020" name="Stud. Mycol.">
        <title>101 Dothideomycetes genomes: a test case for predicting lifestyles and emergence of pathogens.</title>
        <authorList>
            <person name="Haridas S."/>
            <person name="Albert R."/>
            <person name="Binder M."/>
            <person name="Bloem J."/>
            <person name="Labutti K."/>
            <person name="Salamov A."/>
            <person name="Andreopoulos B."/>
            <person name="Baker S."/>
            <person name="Barry K."/>
            <person name="Bills G."/>
            <person name="Bluhm B."/>
            <person name="Cannon C."/>
            <person name="Castanera R."/>
            <person name="Culley D."/>
            <person name="Daum C."/>
            <person name="Ezra D."/>
            <person name="Gonzalez J."/>
            <person name="Henrissat B."/>
            <person name="Kuo A."/>
            <person name="Liang C."/>
            <person name="Lipzen A."/>
            <person name="Lutzoni F."/>
            <person name="Magnuson J."/>
            <person name="Mondo S."/>
            <person name="Nolan M."/>
            <person name="Ohm R."/>
            <person name="Pangilinan J."/>
            <person name="Park H.-J."/>
            <person name="Ramirez L."/>
            <person name="Alfaro M."/>
            <person name="Sun H."/>
            <person name="Tritt A."/>
            <person name="Yoshinaga Y."/>
            <person name="Zwiers L.-H."/>
            <person name="Turgeon B."/>
            <person name="Goodwin S."/>
            <person name="Spatafora J."/>
            <person name="Crous P."/>
            <person name="Grigoriev I."/>
        </authorList>
    </citation>
    <scope>NUCLEOTIDE SEQUENCE</scope>
    <source>
        <strain evidence="2">CBS 260.36</strain>
    </source>
</reference>